<dbReference type="Gene3D" id="2.60.40.1180">
    <property type="entry name" value="Golgi alpha-mannosidase II"/>
    <property type="match status" value="1"/>
</dbReference>
<evidence type="ECO:0000313" key="9">
    <source>
        <dbReference type="Proteomes" id="UP000426027"/>
    </source>
</evidence>
<comment type="catalytic activity">
    <reaction evidence="5">
        <text>Hydrolysis of terminal, non-reducing alpha-D-galactose residues in alpha-D-galactosides, including galactose oligosaccharides, galactomannans and galactolipids.</text>
        <dbReference type="EC" id="3.2.1.22"/>
    </reaction>
</comment>
<dbReference type="EC" id="3.2.1.22" evidence="5"/>
<evidence type="ECO:0000256" key="2">
    <source>
        <dbReference type="ARBA" id="ARBA00022729"/>
    </source>
</evidence>
<evidence type="ECO:0000256" key="4">
    <source>
        <dbReference type="ARBA" id="ARBA00023295"/>
    </source>
</evidence>
<evidence type="ECO:0000259" key="7">
    <source>
        <dbReference type="Pfam" id="PF17801"/>
    </source>
</evidence>
<sequence>MKKLWLYSLLSICLLQGRAQTHLAPTPPMAWMTWNYFGENINEQLIREIADAMHSSGMLQAGYQYLVIDDGWQGGRDNRNNIIPDSKKFPSGMKALADYVHSKGLKLGIYSDAAPLTCAGYTASLHFEEQDAKTFASWGIDYLKYDYCNAPKDSFTAKQRYKTMADALRKSGRDMVFAVCEWGERQPWHWAAAAGGQLWRTTFDIRDSWSSMMGIYEINVQLHAYAGSGRWNDPDMLIVGLGGNKGPSGDLGGTGCTITEYQTNMSLWSMMAAPLIATNDVRQMTQEVKRILMHAGIIAINQDSLGLQAKRIASKDSIDVLLKPLVNGDVAIAILNKSATTQPYALPFASIGLEGRYTVQDVWTGTTTKRSQQWKGSIESHATVVLRLKKE</sequence>
<evidence type="ECO:0000256" key="1">
    <source>
        <dbReference type="ARBA" id="ARBA00009743"/>
    </source>
</evidence>
<dbReference type="KEGG" id="fls:GLV81_17590"/>
<dbReference type="InterPro" id="IPR017853">
    <property type="entry name" value="GH"/>
</dbReference>
<dbReference type="PRINTS" id="PR00740">
    <property type="entry name" value="GLHYDRLASE27"/>
</dbReference>
<keyword evidence="3 5" id="KW-0378">Hydrolase</keyword>
<reference evidence="8 9" key="1">
    <citation type="submission" date="2019-11" db="EMBL/GenBank/DDBJ databases">
        <authorList>
            <person name="Im W.T."/>
        </authorList>
    </citation>
    <scope>NUCLEOTIDE SEQUENCE [LARGE SCALE GENOMIC DNA]</scope>
    <source>
        <strain evidence="8 9">SB-02</strain>
    </source>
</reference>
<dbReference type="CDD" id="cd14792">
    <property type="entry name" value="GH27"/>
    <property type="match status" value="1"/>
</dbReference>
<dbReference type="InterPro" id="IPR013785">
    <property type="entry name" value="Aldolase_TIM"/>
</dbReference>
<dbReference type="FunFam" id="3.20.20.70:FF:000197">
    <property type="entry name" value="Alpha-galactosidase"/>
    <property type="match status" value="1"/>
</dbReference>
<dbReference type="SUPFAM" id="SSF51445">
    <property type="entry name" value="(Trans)glycosidases"/>
    <property type="match status" value="1"/>
</dbReference>
<evidence type="ECO:0000313" key="8">
    <source>
        <dbReference type="EMBL" id="QGW29686.1"/>
    </source>
</evidence>
<dbReference type="AlphaFoldDB" id="A0A6I6GA43"/>
<accession>A0A6I6GA43</accession>
<evidence type="ECO:0000256" key="5">
    <source>
        <dbReference type="RuleBase" id="RU361168"/>
    </source>
</evidence>
<dbReference type="PANTHER" id="PTHR11452">
    <property type="entry name" value="ALPHA-GALACTOSIDASE/ALPHA-N-ACETYLGALACTOSAMINIDASE"/>
    <property type="match status" value="1"/>
</dbReference>
<feature type="signal peptide" evidence="6">
    <location>
        <begin position="1"/>
        <end position="19"/>
    </location>
</feature>
<feature type="domain" description="Alpha galactosidase C-terminal" evidence="7">
    <location>
        <begin position="316"/>
        <end position="388"/>
    </location>
</feature>
<evidence type="ECO:0000256" key="6">
    <source>
        <dbReference type="SAM" id="SignalP"/>
    </source>
</evidence>
<dbReference type="SUPFAM" id="SSF51011">
    <property type="entry name" value="Glycosyl hydrolase domain"/>
    <property type="match status" value="1"/>
</dbReference>
<name>A0A6I6GA43_9BACT</name>
<dbReference type="InterPro" id="IPR041233">
    <property type="entry name" value="Melibiase_C"/>
</dbReference>
<proteinExistence type="inferred from homology"/>
<dbReference type="PANTHER" id="PTHR11452:SF75">
    <property type="entry name" value="ALPHA-GALACTOSIDASE MEL1"/>
    <property type="match status" value="1"/>
</dbReference>
<dbReference type="InterPro" id="IPR002241">
    <property type="entry name" value="Glyco_hydro_27"/>
</dbReference>
<dbReference type="Gene3D" id="3.20.20.70">
    <property type="entry name" value="Aldolase class I"/>
    <property type="match status" value="1"/>
</dbReference>
<dbReference type="Proteomes" id="UP000426027">
    <property type="component" value="Chromosome"/>
</dbReference>
<evidence type="ECO:0000256" key="3">
    <source>
        <dbReference type="ARBA" id="ARBA00022801"/>
    </source>
</evidence>
<dbReference type="RefSeq" id="WP_157480127.1">
    <property type="nucleotide sequence ID" value="NZ_CP046566.1"/>
</dbReference>
<dbReference type="InterPro" id="IPR013780">
    <property type="entry name" value="Glyco_hydro_b"/>
</dbReference>
<protein>
    <recommendedName>
        <fullName evidence="5">Alpha-galactosidase</fullName>
        <ecNumber evidence="5">3.2.1.22</ecNumber>
    </recommendedName>
    <alternativeName>
        <fullName evidence="5">Melibiase</fullName>
    </alternativeName>
</protein>
<dbReference type="Pfam" id="PF16499">
    <property type="entry name" value="Melibiase_2"/>
    <property type="match status" value="1"/>
</dbReference>
<dbReference type="EMBL" id="CP046566">
    <property type="protein sequence ID" value="QGW29686.1"/>
    <property type="molecule type" value="Genomic_DNA"/>
</dbReference>
<keyword evidence="5" id="KW-1015">Disulfide bond</keyword>
<organism evidence="8 9">
    <name type="scientific">Phnomibacter ginsenosidimutans</name>
    <dbReference type="NCBI Taxonomy" id="2676868"/>
    <lineage>
        <taxon>Bacteria</taxon>
        <taxon>Pseudomonadati</taxon>
        <taxon>Bacteroidota</taxon>
        <taxon>Chitinophagia</taxon>
        <taxon>Chitinophagales</taxon>
        <taxon>Chitinophagaceae</taxon>
        <taxon>Phnomibacter</taxon>
    </lineage>
</organism>
<dbReference type="GO" id="GO:0005975">
    <property type="term" value="P:carbohydrate metabolic process"/>
    <property type="evidence" value="ECO:0007669"/>
    <property type="project" value="InterPro"/>
</dbReference>
<keyword evidence="4 5" id="KW-0326">Glycosidase</keyword>
<gene>
    <name evidence="8" type="ORF">GLV81_17590</name>
</gene>
<dbReference type="Pfam" id="PF17801">
    <property type="entry name" value="Melibiase_C"/>
    <property type="match status" value="1"/>
</dbReference>
<keyword evidence="2 6" id="KW-0732">Signal</keyword>
<dbReference type="InterPro" id="IPR000111">
    <property type="entry name" value="Glyco_hydro_27/36_CS"/>
</dbReference>
<comment type="similarity">
    <text evidence="1 5">Belongs to the glycosyl hydrolase 27 family.</text>
</comment>
<dbReference type="PROSITE" id="PS00512">
    <property type="entry name" value="ALPHA_GALACTOSIDASE"/>
    <property type="match status" value="1"/>
</dbReference>
<dbReference type="GO" id="GO:0004557">
    <property type="term" value="F:alpha-galactosidase activity"/>
    <property type="evidence" value="ECO:0007669"/>
    <property type="project" value="UniProtKB-EC"/>
</dbReference>
<keyword evidence="9" id="KW-1185">Reference proteome</keyword>
<feature type="chain" id="PRO_5026307392" description="Alpha-galactosidase" evidence="6">
    <location>
        <begin position="20"/>
        <end position="391"/>
    </location>
</feature>